<dbReference type="GO" id="GO:0008270">
    <property type="term" value="F:zinc ion binding"/>
    <property type="evidence" value="ECO:0007669"/>
    <property type="project" value="UniProtKB-KW"/>
</dbReference>
<dbReference type="Gene3D" id="6.20.210.20">
    <property type="entry name" value="THAP domain"/>
    <property type="match status" value="1"/>
</dbReference>
<accession>A0A8C5CLQ4</accession>
<keyword evidence="2 5" id="KW-0863">Zinc-finger</keyword>
<dbReference type="InterPro" id="IPR038441">
    <property type="entry name" value="THAP_Znf_sf"/>
</dbReference>
<keyword evidence="9" id="KW-1185">Reference proteome</keyword>
<dbReference type="PANTHER" id="PTHR46600:SF7">
    <property type="entry name" value="SI:DKEY-228B2.6-RELATED"/>
    <property type="match status" value="1"/>
</dbReference>
<dbReference type="InterPro" id="IPR006612">
    <property type="entry name" value="THAP_Znf"/>
</dbReference>
<evidence type="ECO:0000256" key="2">
    <source>
        <dbReference type="ARBA" id="ARBA00022771"/>
    </source>
</evidence>
<proteinExistence type="inferred from homology"/>
<keyword evidence="6" id="KW-0804">Transcription</keyword>
<protein>
    <recommendedName>
        <fullName evidence="6">THAP domain-containing protein 1</fullName>
    </recommendedName>
</protein>
<dbReference type="SMART" id="SM00980">
    <property type="entry name" value="THAP"/>
    <property type="match status" value="1"/>
</dbReference>
<keyword evidence="6" id="KW-0175">Coiled coil</keyword>
<comment type="function">
    <text evidence="6">DNA-binding transcription regulator that regulates endothelial cell proliferation and G1/S cell-cycle progression. Specifically binds the 5'-[AT]NTNN[GT]GGCA[AGT]-3' core DNA sequence and acts by modulating expression of pRB-E2F cell-cycle target genes.</text>
</comment>
<dbReference type="GO" id="GO:0003677">
    <property type="term" value="F:DNA binding"/>
    <property type="evidence" value="ECO:0007669"/>
    <property type="project" value="UniProtKB-UniRule"/>
</dbReference>
<dbReference type="PANTHER" id="PTHR46600">
    <property type="entry name" value="THAP DOMAIN-CONTAINING"/>
    <property type="match status" value="1"/>
</dbReference>
<reference evidence="8" key="2">
    <citation type="submission" date="2025-08" db="UniProtKB">
        <authorList>
            <consortium name="Ensembl"/>
        </authorList>
    </citation>
    <scope>IDENTIFICATION</scope>
</reference>
<evidence type="ECO:0000256" key="4">
    <source>
        <dbReference type="ARBA" id="ARBA00023125"/>
    </source>
</evidence>
<organism evidence="8 9">
    <name type="scientific">Gadus morhua</name>
    <name type="common">Atlantic cod</name>
    <dbReference type="NCBI Taxonomy" id="8049"/>
    <lineage>
        <taxon>Eukaryota</taxon>
        <taxon>Metazoa</taxon>
        <taxon>Chordata</taxon>
        <taxon>Craniata</taxon>
        <taxon>Vertebrata</taxon>
        <taxon>Euteleostomi</taxon>
        <taxon>Actinopterygii</taxon>
        <taxon>Neopterygii</taxon>
        <taxon>Teleostei</taxon>
        <taxon>Neoteleostei</taxon>
        <taxon>Acanthomorphata</taxon>
        <taxon>Zeiogadaria</taxon>
        <taxon>Gadariae</taxon>
        <taxon>Gadiformes</taxon>
        <taxon>Gadoidei</taxon>
        <taxon>Gadidae</taxon>
        <taxon>Gadus</taxon>
    </lineage>
</organism>
<keyword evidence="4 5" id="KW-0238">DNA-binding</keyword>
<keyword evidence="6" id="KW-0805">Transcription regulation</keyword>
<dbReference type="AlphaFoldDB" id="A0A8C5CLQ4"/>
<keyword evidence="1" id="KW-0479">Metal-binding</keyword>
<evidence type="ECO:0000313" key="9">
    <source>
        <dbReference type="Proteomes" id="UP000694546"/>
    </source>
</evidence>
<dbReference type="PROSITE" id="PS50950">
    <property type="entry name" value="ZF_THAP"/>
    <property type="match status" value="1"/>
</dbReference>
<keyword evidence="3" id="KW-0862">Zinc</keyword>
<comment type="subcellular location">
    <subcellularLocation>
        <location evidence="6">Nucleus</location>
        <location evidence="6">Nucleoplasm</location>
    </subcellularLocation>
</comment>
<feature type="domain" description="THAP-type" evidence="7">
    <location>
        <begin position="1"/>
        <end position="87"/>
    </location>
</feature>
<comment type="similarity">
    <text evidence="6">Belongs to the THAP1 family.</text>
</comment>
<dbReference type="Proteomes" id="UP000694546">
    <property type="component" value="Chromosome 1"/>
</dbReference>
<dbReference type="Pfam" id="PF05485">
    <property type="entry name" value="THAP"/>
    <property type="match status" value="1"/>
</dbReference>
<dbReference type="SUPFAM" id="SSF57716">
    <property type="entry name" value="Glucocorticoid receptor-like (DNA-binding domain)"/>
    <property type="match status" value="1"/>
</dbReference>
<dbReference type="InterPro" id="IPR026516">
    <property type="entry name" value="THAP1/10"/>
</dbReference>
<reference evidence="8" key="1">
    <citation type="submission" date="2019-07" db="EMBL/GenBank/DDBJ databases">
        <authorList>
            <consortium name="Wellcome Sanger Institute Data Sharing"/>
        </authorList>
    </citation>
    <scope>NUCLEOTIDE SEQUENCE [LARGE SCALE GENOMIC DNA]</scope>
</reference>
<evidence type="ECO:0000256" key="5">
    <source>
        <dbReference type="PROSITE-ProRule" id="PRU00309"/>
    </source>
</evidence>
<name>A0A8C5CLQ4_GADMO</name>
<dbReference type="GeneTree" id="ENSGT00940000164945"/>
<reference evidence="8" key="3">
    <citation type="submission" date="2025-09" db="UniProtKB">
        <authorList>
            <consortium name="Ensembl"/>
        </authorList>
    </citation>
    <scope>IDENTIFICATION</scope>
</reference>
<evidence type="ECO:0000256" key="1">
    <source>
        <dbReference type="ARBA" id="ARBA00022723"/>
    </source>
</evidence>
<evidence type="ECO:0000259" key="7">
    <source>
        <dbReference type="PROSITE" id="PS50950"/>
    </source>
</evidence>
<sequence>MVVQCAFRNCTNKPNRWSTQSFHQFPTRDPERTKLWLVAGGLDIKTPAETARNWKICSDHFRPDDFEKPSNLKSKASLKSNAVPSVFSDAPTATGEQVITFGRLLYAASEKKWIVNESKLMQLFTTCQQCGVLIEEEDKKVTTSGTRIHIKWSCMKGHSGEWESCSQLRRNGCKPTLLHSRHCRTTY</sequence>
<dbReference type="SMART" id="SM00692">
    <property type="entry name" value="DM3"/>
    <property type="match status" value="1"/>
</dbReference>
<dbReference type="Ensembl" id="ENSGMOT00000036841.1">
    <property type="protein sequence ID" value="ENSGMOP00000063616.1"/>
    <property type="gene ID" value="ENSGMOG00000025455.1"/>
</dbReference>
<evidence type="ECO:0000256" key="6">
    <source>
        <dbReference type="RuleBase" id="RU369073"/>
    </source>
</evidence>
<evidence type="ECO:0000256" key="3">
    <source>
        <dbReference type="ARBA" id="ARBA00022833"/>
    </source>
</evidence>
<keyword evidence="6" id="KW-0131">Cell cycle</keyword>
<keyword evidence="6" id="KW-0539">Nucleus</keyword>
<evidence type="ECO:0000313" key="8">
    <source>
        <dbReference type="Ensembl" id="ENSGMOP00000063616.1"/>
    </source>
</evidence>